<dbReference type="InterPro" id="IPR043143">
    <property type="entry name" value="Mal/L-sulf/L-lact_DH-like_NADP"/>
</dbReference>
<organism evidence="2 3">
    <name type="scientific">Angustibacter luteus</name>
    <dbReference type="NCBI Taxonomy" id="658456"/>
    <lineage>
        <taxon>Bacteria</taxon>
        <taxon>Bacillati</taxon>
        <taxon>Actinomycetota</taxon>
        <taxon>Actinomycetes</taxon>
        <taxon>Kineosporiales</taxon>
        <taxon>Kineosporiaceae</taxon>
    </lineage>
</organism>
<accession>A0ABW1JDV6</accession>
<gene>
    <name evidence="2" type="ORF">ACFQDO_07625</name>
</gene>
<dbReference type="Gene3D" id="1.10.1530.10">
    <property type="match status" value="1"/>
</dbReference>
<keyword evidence="1" id="KW-0560">Oxidoreductase</keyword>
<evidence type="ECO:0000313" key="2">
    <source>
        <dbReference type="EMBL" id="MFC6006998.1"/>
    </source>
</evidence>
<evidence type="ECO:0000313" key="3">
    <source>
        <dbReference type="Proteomes" id="UP001596189"/>
    </source>
</evidence>
<dbReference type="InterPro" id="IPR003767">
    <property type="entry name" value="Malate/L-lactate_DH-like"/>
</dbReference>
<dbReference type="RefSeq" id="WP_345718460.1">
    <property type="nucleotide sequence ID" value="NZ_BAABFP010000008.1"/>
</dbReference>
<dbReference type="Proteomes" id="UP001596189">
    <property type="component" value="Unassembled WGS sequence"/>
</dbReference>
<dbReference type="EMBL" id="JBHSRD010000003">
    <property type="protein sequence ID" value="MFC6006998.1"/>
    <property type="molecule type" value="Genomic_DNA"/>
</dbReference>
<dbReference type="InterPro" id="IPR036111">
    <property type="entry name" value="Mal/L-sulfo/L-lacto_DH-like_sf"/>
</dbReference>
<dbReference type="Gene3D" id="3.30.1370.60">
    <property type="entry name" value="Hypothetical oxidoreductase yiak, domain 2"/>
    <property type="match status" value="1"/>
</dbReference>
<dbReference type="SUPFAM" id="SSF89733">
    <property type="entry name" value="L-sulfolactate dehydrogenase-like"/>
    <property type="match status" value="1"/>
</dbReference>
<reference evidence="3" key="1">
    <citation type="journal article" date="2019" name="Int. J. Syst. Evol. Microbiol.">
        <title>The Global Catalogue of Microorganisms (GCM) 10K type strain sequencing project: providing services to taxonomists for standard genome sequencing and annotation.</title>
        <authorList>
            <consortium name="The Broad Institute Genomics Platform"/>
            <consortium name="The Broad Institute Genome Sequencing Center for Infectious Disease"/>
            <person name="Wu L."/>
            <person name="Ma J."/>
        </authorList>
    </citation>
    <scope>NUCLEOTIDE SEQUENCE [LARGE SCALE GENOMIC DNA]</scope>
    <source>
        <strain evidence="3">KACC 14249</strain>
    </source>
</reference>
<name>A0ABW1JDV6_9ACTN</name>
<sequence>MTGALSGNHPSTSPDYEAGNGVVLVVIDPQAFVGLDAFLTDTGQCARALRQSAPVDPARPVLLPGDVENAIRAARGELLPLPDQVRDQLAELAEHLGARTLARG</sequence>
<proteinExistence type="predicted"/>
<protein>
    <submittedName>
        <fullName evidence="2">Ldh family oxidoreductase</fullName>
    </submittedName>
</protein>
<dbReference type="InterPro" id="IPR043144">
    <property type="entry name" value="Mal/L-sulf/L-lact_DH-like_ah"/>
</dbReference>
<comment type="caution">
    <text evidence="2">The sequence shown here is derived from an EMBL/GenBank/DDBJ whole genome shotgun (WGS) entry which is preliminary data.</text>
</comment>
<keyword evidence="3" id="KW-1185">Reference proteome</keyword>
<dbReference type="Pfam" id="PF02615">
    <property type="entry name" value="Ldh_2"/>
    <property type="match status" value="1"/>
</dbReference>
<evidence type="ECO:0000256" key="1">
    <source>
        <dbReference type="ARBA" id="ARBA00023002"/>
    </source>
</evidence>